<protein>
    <submittedName>
        <fullName evidence="1">Uncharacterized protein</fullName>
    </submittedName>
</protein>
<comment type="caution">
    <text evidence="1">The sequence shown here is derived from an EMBL/GenBank/DDBJ whole genome shotgun (WGS) entry which is preliminary data.</text>
</comment>
<dbReference type="RefSeq" id="WP_192624159.1">
    <property type="nucleotide sequence ID" value="NZ_JADBGG010000021.1"/>
</dbReference>
<dbReference type="EMBL" id="JADBGG010000021">
    <property type="protein sequence ID" value="MBE1426116.1"/>
    <property type="molecule type" value="Genomic_DNA"/>
</dbReference>
<sequence length="130" mass="15146">MEKMKLKNKKEVDIKELSNKLLEYAIENFSESKVFDTYRAKKDFGVKRNLIIEAYAFGPSELHEFKLIESKPATIIKEAELPVIGRKGTVVIKKFFLDQFNIKNPDKAYEENDQFDIKISADKIVLTRKN</sequence>
<evidence type="ECO:0000313" key="2">
    <source>
        <dbReference type="Proteomes" id="UP000639010"/>
    </source>
</evidence>
<gene>
    <name evidence="1" type="ORF">H4684_002777</name>
</gene>
<accession>A0ABR9H5Y5</accession>
<name>A0ABR9H5Y5_9BACT</name>
<evidence type="ECO:0000313" key="1">
    <source>
        <dbReference type="EMBL" id="MBE1426116.1"/>
    </source>
</evidence>
<organism evidence="1 2">
    <name type="scientific">Desulfomicrobium macestii</name>
    <dbReference type="NCBI Taxonomy" id="90731"/>
    <lineage>
        <taxon>Bacteria</taxon>
        <taxon>Pseudomonadati</taxon>
        <taxon>Thermodesulfobacteriota</taxon>
        <taxon>Desulfovibrionia</taxon>
        <taxon>Desulfovibrionales</taxon>
        <taxon>Desulfomicrobiaceae</taxon>
        <taxon>Desulfomicrobium</taxon>
    </lineage>
</organism>
<dbReference type="Proteomes" id="UP000639010">
    <property type="component" value="Unassembled WGS sequence"/>
</dbReference>
<reference evidence="1 2" key="1">
    <citation type="submission" date="2020-10" db="EMBL/GenBank/DDBJ databases">
        <title>Genomic Encyclopedia of Type Strains, Phase IV (KMG-IV): sequencing the most valuable type-strain genomes for metagenomic binning, comparative biology and taxonomic classification.</title>
        <authorList>
            <person name="Goeker M."/>
        </authorList>
    </citation>
    <scope>NUCLEOTIDE SEQUENCE [LARGE SCALE GENOMIC DNA]</scope>
    <source>
        <strain evidence="1 2">DSM 4194</strain>
    </source>
</reference>
<proteinExistence type="predicted"/>
<keyword evidence="2" id="KW-1185">Reference proteome</keyword>